<protein>
    <submittedName>
        <fullName evidence="9">Ribonuclease E/G</fullName>
    </submittedName>
</protein>
<keyword evidence="2" id="KW-0540">Nuclease</keyword>
<comment type="caution">
    <text evidence="9">The sequence shown here is derived from an EMBL/GenBank/DDBJ whole genome shotgun (WGS) entry which is preliminary data.</text>
</comment>
<dbReference type="Proteomes" id="UP001595632">
    <property type="component" value="Unassembled WGS sequence"/>
</dbReference>
<reference evidence="10" key="1">
    <citation type="journal article" date="2019" name="Int. J. Syst. Evol. Microbiol.">
        <title>The Global Catalogue of Microorganisms (GCM) 10K type strain sequencing project: providing services to taxonomists for standard genome sequencing and annotation.</title>
        <authorList>
            <consortium name="The Broad Institute Genomics Platform"/>
            <consortium name="The Broad Institute Genome Sequencing Center for Infectious Disease"/>
            <person name="Wu L."/>
            <person name="Ma J."/>
        </authorList>
    </citation>
    <scope>NUCLEOTIDE SEQUENCE [LARGE SCALE GENOMIC DNA]</scope>
    <source>
        <strain evidence="10">KCTC 52366</strain>
    </source>
</reference>
<dbReference type="InterPro" id="IPR019307">
    <property type="entry name" value="RNA-bd_AU-1/RNase_E/G"/>
</dbReference>
<evidence type="ECO:0000256" key="5">
    <source>
        <dbReference type="ARBA" id="ARBA00022801"/>
    </source>
</evidence>
<keyword evidence="7" id="KW-0694">RNA-binding</keyword>
<keyword evidence="3" id="KW-0479">Metal-binding</keyword>
<sequence length="340" mass="36090">MKGSVIALGEWRGRKAAALIVDGRLDDLLVDPEGDGPLPGAIFRAVADRPMKGQGGLTVKLDGDLRGFLRQSKGLRPGQSLLVQVGTFAEAGKAVPVNTRLLFKSRHAIVTPDAPGVNVSRRIRDDDIRDELTMLGKSMVPEGTGLILRSSCEGAGIEEIEADIAAMVDLAAQVAADADGQPELLVDGPDAHLSAWRDWPKPDLLADGPTAFEDHGVDEMIDTALSSRIDLGGGAYAFVEPTRALVAVDVNTGGDTSPAAGLKANLALIKALPRALRCRGLGGQITIDFAPLPKRDRRQIETSLRAAFRSDPIETALAGWTPLGHFELQRKRERAPVTAA</sequence>
<gene>
    <name evidence="9" type="ORF">ACFOGP_21275</name>
</gene>
<organism evidence="9 10">
    <name type="scientific">Psychromarinibacter halotolerans</name>
    <dbReference type="NCBI Taxonomy" id="1775175"/>
    <lineage>
        <taxon>Bacteria</taxon>
        <taxon>Pseudomonadati</taxon>
        <taxon>Pseudomonadota</taxon>
        <taxon>Alphaproteobacteria</taxon>
        <taxon>Rhodobacterales</taxon>
        <taxon>Paracoccaceae</taxon>
        <taxon>Psychromarinibacter</taxon>
    </lineage>
</organism>
<evidence type="ECO:0000313" key="9">
    <source>
        <dbReference type="EMBL" id="MFC3145266.1"/>
    </source>
</evidence>
<dbReference type="Pfam" id="PF10150">
    <property type="entry name" value="RNase_E_G"/>
    <property type="match status" value="2"/>
</dbReference>
<evidence type="ECO:0000256" key="7">
    <source>
        <dbReference type="ARBA" id="ARBA00022884"/>
    </source>
</evidence>
<dbReference type="EMBL" id="JBHRTB010000010">
    <property type="protein sequence ID" value="MFC3145266.1"/>
    <property type="molecule type" value="Genomic_DNA"/>
</dbReference>
<dbReference type="RefSeq" id="WP_275634639.1">
    <property type="nucleotide sequence ID" value="NZ_JARGYD010000010.1"/>
</dbReference>
<comment type="cofactor">
    <cofactor evidence="1">
        <name>Mg(2+)</name>
        <dbReference type="ChEBI" id="CHEBI:18420"/>
    </cofactor>
</comment>
<dbReference type="PANTHER" id="PTHR30001:SF1">
    <property type="entry name" value="RIBONUCLEASE E_G-LIKE PROTEIN, CHLOROPLASTIC"/>
    <property type="match status" value="1"/>
</dbReference>
<keyword evidence="4" id="KW-0255">Endonuclease</keyword>
<dbReference type="PANTHER" id="PTHR30001">
    <property type="entry name" value="RIBONUCLEASE"/>
    <property type="match status" value="1"/>
</dbReference>
<evidence type="ECO:0000259" key="8">
    <source>
        <dbReference type="Pfam" id="PF10150"/>
    </source>
</evidence>
<evidence type="ECO:0000256" key="6">
    <source>
        <dbReference type="ARBA" id="ARBA00022842"/>
    </source>
</evidence>
<evidence type="ECO:0000256" key="4">
    <source>
        <dbReference type="ARBA" id="ARBA00022759"/>
    </source>
</evidence>
<evidence type="ECO:0000256" key="3">
    <source>
        <dbReference type="ARBA" id="ARBA00022723"/>
    </source>
</evidence>
<evidence type="ECO:0000313" key="10">
    <source>
        <dbReference type="Proteomes" id="UP001595632"/>
    </source>
</evidence>
<feature type="domain" description="RNA-binding protein AU-1/Ribonuclease E/G" evidence="8">
    <location>
        <begin position="104"/>
        <end position="202"/>
    </location>
</feature>
<accession>A0ABV7GY10</accession>
<evidence type="ECO:0000256" key="2">
    <source>
        <dbReference type="ARBA" id="ARBA00022722"/>
    </source>
</evidence>
<keyword evidence="10" id="KW-1185">Reference proteome</keyword>
<keyword evidence="6" id="KW-0460">Magnesium</keyword>
<keyword evidence="5" id="KW-0378">Hydrolase</keyword>
<name>A0ABV7GY10_9RHOB</name>
<evidence type="ECO:0000256" key="1">
    <source>
        <dbReference type="ARBA" id="ARBA00001946"/>
    </source>
</evidence>
<proteinExistence type="predicted"/>
<feature type="domain" description="RNA-binding protein AU-1/Ribonuclease E/G" evidence="8">
    <location>
        <begin position="210"/>
        <end position="332"/>
    </location>
</feature>
<dbReference type="InterPro" id="IPR004659">
    <property type="entry name" value="RNase_E/G"/>
</dbReference>